<feature type="compositionally biased region" description="Basic and acidic residues" evidence="1">
    <location>
        <begin position="72"/>
        <end position="115"/>
    </location>
</feature>
<evidence type="ECO:0000313" key="2">
    <source>
        <dbReference type="EMBL" id="MPC33007.1"/>
    </source>
</evidence>
<evidence type="ECO:0000256" key="1">
    <source>
        <dbReference type="SAM" id="MobiDB-lite"/>
    </source>
</evidence>
<feature type="compositionally biased region" description="Basic and acidic residues" evidence="1">
    <location>
        <begin position="12"/>
        <end position="34"/>
    </location>
</feature>
<feature type="compositionally biased region" description="Low complexity" evidence="1">
    <location>
        <begin position="35"/>
        <end position="57"/>
    </location>
</feature>
<organism evidence="2 3">
    <name type="scientific">Portunus trituberculatus</name>
    <name type="common">Swimming crab</name>
    <name type="synonym">Neptunus trituberculatus</name>
    <dbReference type="NCBI Taxonomy" id="210409"/>
    <lineage>
        <taxon>Eukaryota</taxon>
        <taxon>Metazoa</taxon>
        <taxon>Ecdysozoa</taxon>
        <taxon>Arthropoda</taxon>
        <taxon>Crustacea</taxon>
        <taxon>Multicrustacea</taxon>
        <taxon>Malacostraca</taxon>
        <taxon>Eumalacostraca</taxon>
        <taxon>Eucarida</taxon>
        <taxon>Decapoda</taxon>
        <taxon>Pleocyemata</taxon>
        <taxon>Brachyura</taxon>
        <taxon>Eubrachyura</taxon>
        <taxon>Portunoidea</taxon>
        <taxon>Portunidae</taxon>
        <taxon>Portuninae</taxon>
        <taxon>Portunus</taxon>
    </lineage>
</organism>
<dbReference type="AlphaFoldDB" id="A0A5B7EIB2"/>
<comment type="caution">
    <text evidence="2">The sequence shown here is derived from an EMBL/GenBank/DDBJ whole genome shotgun (WGS) entry which is preliminary data.</text>
</comment>
<gene>
    <name evidence="2" type="ORF">E2C01_026345</name>
</gene>
<dbReference type="Proteomes" id="UP000324222">
    <property type="component" value="Unassembled WGS sequence"/>
</dbReference>
<proteinExistence type="predicted"/>
<sequence length="123" mass="13632">MAWEWTVSLKIPPRDAAETRHRAGKEAESTKECARISISSQPASQPASQPVSQTSPALPMPTGPMPGSRVEGGMKEVGEKWKWEEEEGRKEQRGLGKEEGGERKALEQSWHENSKHVITLVES</sequence>
<keyword evidence="3" id="KW-1185">Reference proteome</keyword>
<feature type="region of interest" description="Disordered" evidence="1">
    <location>
        <begin position="1"/>
        <end position="123"/>
    </location>
</feature>
<evidence type="ECO:0000313" key="3">
    <source>
        <dbReference type="Proteomes" id="UP000324222"/>
    </source>
</evidence>
<dbReference type="EMBL" id="VSRR010002742">
    <property type="protein sequence ID" value="MPC33007.1"/>
    <property type="molecule type" value="Genomic_DNA"/>
</dbReference>
<accession>A0A5B7EIB2</accession>
<name>A0A5B7EIB2_PORTR</name>
<protein>
    <submittedName>
        <fullName evidence="2">Uncharacterized protein</fullName>
    </submittedName>
</protein>
<reference evidence="2 3" key="1">
    <citation type="submission" date="2019-05" db="EMBL/GenBank/DDBJ databases">
        <title>Another draft genome of Portunus trituberculatus and its Hox gene families provides insights of decapod evolution.</title>
        <authorList>
            <person name="Jeong J.-H."/>
            <person name="Song I."/>
            <person name="Kim S."/>
            <person name="Choi T."/>
            <person name="Kim D."/>
            <person name="Ryu S."/>
            <person name="Kim W."/>
        </authorList>
    </citation>
    <scope>NUCLEOTIDE SEQUENCE [LARGE SCALE GENOMIC DNA]</scope>
    <source>
        <tissue evidence="2">Muscle</tissue>
    </source>
</reference>